<proteinExistence type="predicted"/>
<dbReference type="Gramene" id="ONI04079">
    <property type="protein sequence ID" value="ONI04079"/>
    <property type="gene ID" value="PRUPE_6G301300"/>
</dbReference>
<dbReference type="EMBL" id="CM007656">
    <property type="protein sequence ID" value="ONI04079.1"/>
    <property type="molecule type" value="Genomic_DNA"/>
</dbReference>
<organism evidence="1 2">
    <name type="scientific">Prunus persica</name>
    <name type="common">Peach</name>
    <name type="synonym">Amygdalus persica</name>
    <dbReference type="NCBI Taxonomy" id="3760"/>
    <lineage>
        <taxon>Eukaryota</taxon>
        <taxon>Viridiplantae</taxon>
        <taxon>Streptophyta</taxon>
        <taxon>Embryophyta</taxon>
        <taxon>Tracheophyta</taxon>
        <taxon>Spermatophyta</taxon>
        <taxon>Magnoliopsida</taxon>
        <taxon>eudicotyledons</taxon>
        <taxon>Gunneridae</taxon>
        <taxon>Pentapetalae</taxon>
        <taxon>rosids</taxon>
        <taxon>fabids</taxon>
        <taxon>Rosales</taxon>
        <taxon>Rosaceae</taxon>
        <taxon>Amygdaloideae</taxon>
        <taxon>Amygdaleae</taxon>
        <taxon>Prunus</taxon>
    </lineage>
</organism>
<accession>A0A251NXQ3</accession>
<protein>
    <submittedName>
        <fullName evidence="1">Uncharacterized protein</fullName>
    </submittedName>
</protein>
<dbReference type="Proteomes" id="UP000006882">
    <property type="component" value="Chromosome G6"/>
</dbReference>
<sequence length="70" mass="8078">MVVKEQANQENWCLCEADQLVSRGQKKHISYPRWSKKHFAKTSLHADTPFNSIPSTLPTTPLEDFYLMSP</sequence>
<gene>
    <name evidence="1" type="ORF">PRUPE_6G301300</name>
</gene>
<dbReference type="AlphaFoldDB" id="A0A251NXQ3"/>
<reference evidence="1 2" key="1">
    <citation type="journal article" date="2013" name="Nat. Genet.">
        <title>The high-quality draft genome of peach (Prunus persica) identifies unique patterns of genetic diversity, domestication and genome evolution.</title>
        <authorList>
            <consortium name="International Peach Genome Initiative"/>
            <person name="Verde I."/>
            <person name="Abbott A.G."/>
            <person name="Scalabrin S."/>
            <person name="Jung S."/>
            <person name="Shu S."/>
            <person name="Marroni F."/>
            <person name="Zhebentyayeva T."/>
            <person name="Dettori M.T."/>
            <person name="Grimwood J."/>
            <person name="Cattonaro F."/>
            <person name="Zuccolo A."/>
            <person name="Rossini L."/>
            <person name="Jenkins J."/>
            <person name="Vendramin E."/>
            <person name="Meisel L.A."/>
            <person name="Decroocq V."/>
            <person name="Sosinski B."/>
            <person name="Prochnik S."/>
            <person name="Mitros T."/>
            <person name="Policriti A."/>
            <person name="Cipriani G."/>
            <person name="Dondini L."/>
            <person name="Ficklin S."/>
            <person name="Goodstein D.M."/>
            <person name="Xuan P."/>
            <person name="Del Fabbro C."/>
            <person name="Aramini V."/>
            <person name="Copetti D."/>
            <person name="Gonzalez S."/>
            <person name="Horner D.S."/>
            <person name="Falchi R."/>
            <person name="Lucas S."/>
            <person name="Mica E."/>
            <person name="Maldonado J."/>
            <person name="Lazzari B."/>
            <person name="Bielenberg D."/>
            <person name="Pirona R."/>
            <person name="Miculan M."/>
            <person name="Barakat A."/>
            <person name="Testolin R."/>
            <person name="Stella A."/>
            <person name="Tartarini S."/>
            <person name="Tonutti P."/>
            <person name="Arus P."/>
            <person name="Orellana A."/>
            <person name="Wells C."/>
            <person name="Main D."/>
            <person name="Vizzotto G."/>
            <person name="Silva H."/>
            <person name="Salamini F."/>
            <person name="Schmutz J."/>
            <person name="Morgante M."/>
            <person name="Rokhsar D.S."/>
        </authorList>
    </citation>
    <scope>NUCLEOTIDE SEQUENCE [LARGE SCALE GENOMIC DNA]</scope>
    <source>
        <strain evidence="2">cv. Nemared</strain>
    </source>
</reference>
<evidence type="ECO:0000313" key="2">
    <source>
        <dbReference type="Proteomes" id="UP000006882"/>
    </source>
</evidence>
<keyword evidence="2" id="KW-1185">Reference proteome</keyword>
<evidence type="ECO:0000313" key="1">
    <source>
        <dbReference type="EMBL" id="ONI04079.1"/>
    </source>
</evidence>
<name>A0A251NXQ3_PRUPE</name>